<protein>
    <submittedName>
        <fullName evidence="1">Uncharacterized protein</fullName>
    </submittedName>
</protein>
<organism evidence="1 2">
    <name type="scientific">Orbilia oligospora</name>
    <name type="common">Nematode-trapping fungus</name>
    <name type="synonym">Arthrobotrys oligospora</name>
    <dbReference type="NCBI Taxonomy" id="2813651"/>
    <lineage>
        <taxon>Eukaryota</taxon>
        <taxon>Fungi</taxon>
        <taxon>Dikarya</taxon>
        <taxon>Ascomycota</taxon>
        <taxon>Pezizomycotina</taxon>
        <taxon>Orbiliomycetes</taxon>
        <taxon>Orbiliales</taxon>
        <taxon>Orbiliaceae</taxon>
        <taxon>Orbilia</taxon>
    </lineage>
</organism>
<reference evidence="1 2" key="1">
    <citation type="submission" date="2019-06" db="EMBL/GenBank/DDBJ databases">
        <authorList>
            <person name="Palmer J.M."/>
        </authorList>
    </citation>
    <scope>NUCLEOTIDE SEQUENCE [LARGE SCALE GENOMIC DNA]</scope>
    <source>
        <strain evidence="1 2">TWF106</strain>
    </source>
</reference>
<sequence length="68" mass="7694">MGLNLHGGRYKQKSSEGSMMGNLRRLFLSGDNRQEYEMKFTGIQRCCSEPSRRKGAGSLLDRGILWLA</sequence>
<name>A0A6G1MK40_ORBOL</name>
<dbReference type="EMBL" id="WIWS01000050">
    <property type="protein sequence ID" value="KAF3216320.1"/>
    <property type="molecule type" value="Genomic_DNA"/>
</dbReference>
<proteinExistence type="predicted"/>
<comment type="caution">
    <text evidence="1">The sequence shown here is derived from an EMBL/GenBank/DDBJ whole genome shotgun (WGS) entry which is preliminary data.</text>
</comment>
<dbReference type="AlphaFoldDB" id="A0A6G1MK40"/>
<accession>A0A6G1MK40</accession>
<gene>
    <name evidence="1" type="ORF">TWF106_008495</name>
</gene>
<dbReference type="Proteomes" id="UP000472727">
    <property type="component" value="Unassembled WGS sequence"/>
</dbReference>
<evidence type="ECO:0000313" key="2">
    <source>
        <dbReference type="Proteomes" id="UP000472727"/>
    </source>
</evidence>
<evidence type="ECO:0000313" key="1">
    <source>
        <dbReference type="EMBL" id="KAF3216320.1"/>
    </source>
</evidence>